<dbReference type="HOGENOM" id="CLU_2473495_0_0_1"/>
<organism evidence="1 2">
    <name type="scientific">Theobroma cacao</name>
    <name type="common">Cacao</name>
    <name type="synonym">Cocoa</name>
    <dbReference type="NCBI Taxonomy" id="3641"/>
    <lineage>
        <taxon>Eukaryota</taxon>
        <taxon>Viridiplantae</taxon>
        <taxon>Streptophyta</taxon>
        <taxon>Embryophyta</taxon>
        <taxon>Tracheophyta</taxon>
        <taxon>Spermatophyta</taxon>
        <taxon>Magnoliopsida</taxon>
        <taxon>eudicotyledons</taxon>
        <taxon>Gunneridae</taxon>
        <taxon>Pentapetalae</taxon>
        <taxon>rosids</taxon>
        <taxon>malvids</taxon>
        <taxon>Malvales</taxon>
        <taxon>Malvaceae</taxon>
        <taxon>Byttnerioideae</taxon>
        <taxon>Theobroma</taxon>
    </lineage>
</organism>
<proteinExistence type="predicted"/>
<sequence length="88" mass="10322">MMPWIKAYSSNPRHGKEHWLRFPSLISNQTLFEKEKLCTQRQMPEISQVTSTQQLCGYNTLSRLCKKHIKLVVIQSDHQIEMVSFACL</sequence>
<reference evidence="1 2" key="1">
    <citation type="journal article" date="2013" name="Genome Biol.">
        <title>The genome sequence of the most widely cultivated cacao type and its use to identify candidate genes regulating pod color.</title>
        <authorList>
            <person name="Motamayor J.C."/>
            <person name="Mockaitis K."/>
            <person name="Schmutz J."/>
            <person name="Haiminen N."/>
            <person name="Iii D.L."/>
            <person name="Cornejo O."/>
            <person name="Findley S.D."/>
            <person name="Zheng P."/>
            <person name="Utro F."/>
            <person name="Royaert S."/>
            <person name="Saski C."/>
            <person name="Jenkins J."/>
            <person name="Podicheti R."/>
            <person name="Zhao M."/>
            <person name="Scheffler B.E."/>
            <person name="Stack J.C."/>
            <person name="Feltus F.A."/>
            <person name="Mustiga G.M."/>
            <person name="Amores F."/>
            <person name="Phillips W."/>
            <person name="Marelli J.P."/>
            <person name="May G.D."/>
            <person name="Shapiro H."/>
            <person name="Ma J."/>
            <person name="Bustamante C.D."/>
            <person name="Schnell R.J."/>
            <person name="Main D."/>
            <person name="Gilbert D."/>
            <person name="Parida L."/>
            <person name="Kuhn D.N."/>
        </authorList>
    </citation>
    <scope>NUCLEOTIDE SEQUENCE [LARGE SCALE GENOMIC DNA]</scope>
    <source>
        <strain evidence="2">cv. Matina 1-6</strain>
    </source>
</reference>
<dbReference type="EMBL" id="CM001884">
    <property type="protein sequence ID" value="EOY26942.1"/>
    <property type="molecule type" value="Genomic_DNA"/>
</dbReference>
<name>A0A061GCQ3_THECC</name>
<evidence type="ECO:0000313" key="2">
    <source>
        <dbReference type="Proteomes" id="UP000026915"/>
    </source>
</evidence>
<gene>
    <name evidence="1" type="ORF">TCM_028901</name>
</gene>
<keyword evidence="2" id="KW-1185">Reference proteome</keyword>
<protein>
    <submittedName>
        <fullName evidence="1">Uncharacterized protein</fullName>
    </submittedName>
</protein>
<dbReference type="InParanoid" id="A0A061GCQ3"/>
<accession>A0A061GCQ3</accession>
<evidence type="ECO:0000313" key="1">
    <source>
        <dbReference type="EMBL" id="EOY26942.1"/>
    </source>
</evidence>
<dbReference type="AlphaFoldDB" id="A0A061GCQ3"/>
<dbReference type="Gramene" id="EOY26942">
    <property type="protein sequence ID" value="EOY26942"/>
    <property type="gene ID" value="TCM_028901"/>
</dbReference>
<dbReference type="Proteomes" id="UP000026915">
    <property type="component" value="Chromosome 6"/>
</dbReference>